<dbReference type="Pfam" id="PF07332">
    <property type="entry name" value="Phage_holin_3_6"/>
    <property type="match status" value="1"/>
</dbReference>
<keyword evidence="3" id="KW-1185">Reference proteome</keyword>
<dbReference type="OrthoDB" id="4870234at2"/>
<dbReference type="Proteomes" id="UP000245507">
    <property type="component" value="Unassembled WGS sequence"/>
</dbReference>
<keyword evidence="1" id="KW-0472">Membrane</keyword>
<evidence type="ECO:0008006" key="4">
    <source>
        <dbReference type="Google" id="ProtNLM"/>
    </source>
</evidence>
<evidence type="ECO:0000313" key="3">
    <source>
        <dbReference type="Proteomes" id="UP000245507"/>
    </source>
</evidence>
<proteinExistence type="predicted"/>
<evidence type="ECO:0000313" key="2">
    <source>
        <dbReference type="EMBL" id="PWN03153.1"/>
    </source>
</evidence>
<evidence type="ECO:0000256" key="1">
    <source>
        <dbReference type="SAM" id="Phobius"/>
    </source>
</evidence>
<sequence>MAQPTESTAQLVSQLTADSSRLVRDEIALAKVEVAERAKHVGVGAGLFGAAGVLAWFGFGTLIAAGVLALALVVDAWAAALIVAVLLFAAAGVAALIGKKNVSEGSPPIPETAIQSVKDDIAEVQEARHRDH</sequence>
<accession>A0A316TF47</accession>
<dbReference type="AlphaFoldDB" id="A0A316TF47"/>
<keyword evidence="1" id="KW-0812">Transmembrane</keyword>
<dbReference type="RefSeq" id="WP_109693242.1">
    <property type="nucleotide sequence ID" value="NZ_QGDD01000003.1"/>
</dbReference>
<feature type="transmembrane region" description="Helical" evidence="1">
    <location>
        <begin position="47"/>
        <end position="70"/>
    </location>
</feature>
<feature type="transmembrane region" description="Helical" evidence="1">
    <location>
        <begin position="76"/>
        <end position="97"/>
    </location>
</feature>
<gene>
    <name evidence="2" type="ORF">DJ010_08495</name>
</gene>
<reference evidence="2 3" key="1">
    <citation type="submission" date="2018-05" db="EMBL/GenBank/DDBJ databases">
        <title>Nocardioides silvaticus genome.</title>
        <authorList>
            <person name="Li C."/>
            <person name="Wang G."/>
        </authorList>
    </citation>
    <scope>NUCLEOTIDE SEQUENCE [LARGE SCALE GENOMIC DNA]</scope>
    <source>
        <strain evidence="2 3">CCTCC AB 2018079</strain>
    </source>
</reference>
<comment type="caution">
    <text evidence="2">The sequence shown here is derived from an EMBL/GenBank/DDBJ whole genome shotgun (WGS) entry which is preliminary data.</text>
</comment>
<dbReference type="InterPro" id="IPR009937">
    <property type="entry name" value="Phage_holin_3_6"/>
</dbReference>
<organism evidence="2 3">
    <name type="scientific">Nocardioides silvaticus</name>
    <dbReference type="NCBI Taxonomy" id="2201891"/>
    <lineage>
        <taxon>Bacteria</taxon>
        <taxon>Bacillati</taxon>
        <taxon>Actinomycetota</taxon>
        <taxon>Actinomycetes</taxon>
        <taxon>Propionibacteriales</taxon>
        <taxon>Nocardioidaceae</taxon>
        <taxon>Nocardioides</taxon>
    </lineage>
</organism>
<keyword evidence="1" id="KW-1133">Transmembrane helix</keyword>
<protein>
    <recommendedName>
        <fullName evidence="4">Phage holin family protein</fullName>
    </recommendedName>
</protein>
<dbReference type="EMBL" id="QGDD01000003">
    <property type="protein sequence ID" value="PWN03153.1"/>
    <property type="molecule type" value="Genomic_DNA"/>
</dbReference>
<name>A0A316TF47_9ACTN</name>